<dbReference type="Gene3D" id="3.40.190.10">
    <property type="entry name" value="Periplasmic binding protein-like II"/>
    <property type="match status" value="2"/>
</dbReference>
<accession>A0ABV5S731</accession>
<dbReference type="SUPFAM" id="SSF53850">
    <property type="entry name" value="Periplasmic binding protein-like II"/>
    <property type="match status" value="1"/>
</dbReference>
<name>A0ABV5S731_9ACTN</name>
<dbReference type="InterPro" id="IPR000847">
    <property type="entry name" value="LysR_HTH_N"/>
</dbReference>
<dbReference type="Gene3D" id="1.10.10.10">
    <property type="entry name" value="Winged helix-like DNA-binding domain superfamily/Winged helix DNA-binding domain"/>
    <property type="match status" value="1"/>
</dbReference>
<feature type="domain" description="HTH lysR-type" evidence="5">
    <location>
        <begin position="11"/>
        <end position="68"/>
    </location>
</feature>
<sequence length="307" mass="32464">MPLDRKGQLMLEVRRLRLLHELAHYGTVSATAEALRLTGPAVSQQLAALEREAGTALLEKRGRTLVLTAAGQLLVSHADIILADVAAAESALASLRANGSGTVRLAAFPSAARNLVAPIWTAVPGVTLRLVEQEPDSATATLMHREVDIAVVHSYTLLPREMPVNCEEHAIADDPVLLALSPETARERGLAQGQKASLARFADSPWLVPSKEYSCHEMIQRACGAVSFVPDVVAEATDFAVIVALVAAGAGVALVPRMALPQAHAPVSLHPLTKPVVRKIYALTRTGVARRPDVRAVLGALSAGVDN</sequence>
<evidence type="ECO:0000259" key="5">
    <source>
        <dbReference type="PROSITE" id="PS50931"/>
    </source>
</evidence>
<comment type="similarity">
    <text evidence="1">Belongs to the LysR transcriptional regulatory family.</text>
</comment>
<dbReference type="PANTHER" id="PTHR30346:SF29">
    <property type="entry name" value="LYSR SUBSTRATE-BINDING"/>
    <property type="match status" value="1"/>
</dbReference>
<gene>
    <name evidence="6" type="ORF">ACFFSA_30795</name>
</gene>
<dbReference type="InterPro" id="IPR005119">
    <property type="entry name" value="LysR_subst-bd"/>
</dbReference>
<evidence type="ECO:0000256" key="4">
    <source>
        <dbReference type="ARBA" id="ARBA00023163"/>
    </source>
</evidence>
<evidence type="ECO:0000313" key="7">
    <source>
        <dbReference type="Proteomes" id="UP001589532"/>
    </source>
</evidence>
<evidence type="ECO:0000313" key="6">
    <source>
        <dbReference type="EMBL" id="MFB9627490.1"/>
    </source>
</evidence>
<keyword evidence="2" id="KW-0805">Transcription regulation</keyword>
<dbReference type="Pfam" id="PF00126">
    <property type="entry name" value="HTH_1"/>
    <property type="match status" value="1"/>
</dbReference>
<proteinExistence type="inferred from homology"/>
<dbReference type="InterPro" id="IPR036390">
    <property type="entry name" value="WH_DNA-bd_sf"/>
</dbReference>
<organism evidence="6 7">
    <name type="scientific">Nonomuraea helvata</name>
    <dbReference type="NCBI Taxonomy" id="37484"/>
    <lineage>
        <taxon>Bacteria</taxon>
        <taxon>Bacillati</taxon>
        <taxon>Actinomycetota</taxon>
        <taxon>Actinomycetes</taxon>
        <taxon>Streptosporangiales</taxon>
        <taxon>Streptosporangiaceae</taxon>
        <taxon>Nonomuraea</taxon>
    </lineage>
</organism>
<protein>
    <submittedName>
        <fullName evidence="6">LysR family transcriptional regulator</fullName>
    </submittedName>
</protein>
<evidence type="ECO:0000256" key="1">
    <source>
        <dbReference type="ARBA" id="ARBA00009437"/>
    </source>
</evidence>
<dbReference type="RefSeq" id="WP_344987419.1">
    <property type="nucleotide sequence ID" value="NZ_BAAAXV010000001.1"/>
</dbReference>
<dbReference type="PROSITE" id="PS50931">
    <property type="entry name" value="HTH_LYSR"/>
    <property type="match status" value="1"/>
</dbReference>
<dbReference type="SUPFAM" id="SSF46785">
    <property type="entry name" value="Winged helix' DNA-binding domain"/>
    <property type="match status" value="1"/>
</dbReference>
<keyword evidence="4" id="KW-0804">Transcription</keyword>
<reference evidence="6 7" key="1">
    <citation type="submission" date="2024-09" db="EMBL/GenBank/DDBJ databases">
        <authorList>
            <person name="Sun Q."/>
            <person name="Mori K."/>
        </authorList>
    </citation>
    <scope>NUCLEOTIDE SEQUENCE [LARGE SCALE GENOMIC DNA]</scope>
    <source>
        <strain evidence="6 7">JCM 3143</strain>
    </source>
</reference>
<dbReference type="Proteomes" id="UP001589532">
    <property type="component" value="Unassembled WGS sequence"/>
</dbReference>
<dbReference type="InterPro" id="IPR036388">
    <property type="entry name" value="WH-like_DNA-bd_sf"/>
</dbReference>
<keyword evidence="7" id="KW-1185">Reference proteome</keyword>
<evidence type="ECO:0000256" key="2">
    <source>
        <dbReference type="ARBA" id="ARBA00023015"/>
    </source>
</evidence>
<evidence type="ECO:0000256" key="3">
    <source>
        <dbReference type="ARBA" id="ARBA00023125"/>
    </source>
</evidence>
<dbReference type="Pfam" id="PF03466">
    <property type="entry name" value="LysR_substrate"/>
    <property type="match status" value="1"/>
</dbReference>
<keyword evidence="3" id="KW-0238">DNA-binding</keyword>
<dbReference type="PANTHER" id="PTHR30346">
    <property type="entry name" value="TRANSCRIPTIONAL DUAL REGULATOR HCAR-RELATED"/>
    <property type="match status" value="1"/>
</dbReference>
<comment type="caution">
    <text evidence="6">The sequence shown here is derived from an EMBL/GenBank/DDBJ whole genome shotgun (WGS) entry which is preliminary data.</text>
</comment>
<dbReference type="EMBL" id="JBHMBW010000033">
    <property type="protein sequence ID" value="MFB9627490.1"/>
    <property type="molecule type" value="Genomic_DNA"/>
</dbReference>